<reference evidence="2" key="1">
    <citation type="submission" date="2020-10" db="EMBL/GenBank/DDBJ databases">
        <authorList>
            <person name="Gilroy R."/>
        </authorList>
    </citation>
    <scope>NUCLEOTIDE SEQUENCE</scope>
    <source>
        <strain evidence="2">CHK193-30670</strain>
    </source>
</reference>
<feature type="non-terminal residue" evidence="2">
    <location>
        <position position="187"/>
    </location>
</feature>
<gene>
    <name evidence="2" type="ORF">IAB68_04660</name>
</gene>
<comment type="caution">
    <text evidence="2">The sequence shown here is derived from an EMBL/GenBank/DDBJ whole genome shotgun (WGS) entry which is preliminary data.</text>
</comment>
<evidence type="ECO:0000256" key="1">
    <source>
        <dbReference type="SAM" id="MobiDB-lite"/>
    </source>
</evidence>
<evidence type="ECO:0000313" key="2">
    <source>
        <dbReference type="EMBL" id="HIU40571.1"/>
    </source>
</evidence>
<feature type="region of interest" description="Disordered" evidence="1">
    <location>
        <begin position="161"/>
        <end position="187"/>
    </location>
</feature>
<accession>A0A9D1LJ32</accession>
<protein>
    <submittedName>
        <fullName evidence="2">Uncharacterized protein</fullName>
    </submittedName>
</protein>
<dbReference type="EMBL" id="DVMT01000046">
    <property type="protein sequence ID" value="HIU40571.1"/>
    <property type="molecule type" value="Genomic_DNA"/>
</dbReference>
<reference evidence="2" key="2">
    <citation type="journal article" date="2021" name="PeerJ">
        <title>Extensive microbial diversity within the chicken gut microbiome revealed by metagenomics and culture.</title>
        <authorList>
            <person name="Gilroy R."/>
            <person name="Ravi A."/>
            <person name="Getino M."/>
            <person name="Pursley I."/>
            <person name="Horton D.L."/>
            <person name="Alikhan N.F."/>
            <person name="Baker D."/>
            <person name="Gharbi K."/>
            <person name="Hall N."/>
            <person name="Watson M."/>
            <person name="Adriaenssens E.M."/>
            <person name="Foster-Nyarko E."/>
            <person name="Jarju S."/>
            <person name="Secka A."/>
            <person name="Antonio M."/>
            <person name="Oren A."/>
            <person name="Chaudhuri R.R."/>
            <person name="La Ragione R."/>
            <person name="Hildebrand F."/>
            <person name="Pallen M.J."/>
        </authorList>
    </citation>
    <scope>NUCLEOTIDE SEQUENCE</scope>
    <source>
        <strain evidence="2">CHK193-30670</strain>
    </source>
</reference>
<dbReference type="AlphaFoldDB" id="A0A9D1LJ32"/>
<sequence>MHFKKSFNNSCVKKRRHDICCLSSYIKPLKSDTIAFNNNKIMVSHKSSLFEENELQNVKLHLVGHSHTAKSFFELHSDKSVTSRIMVPLLARNSVSREINIPRAIELIIHMNNKYDFKFVEKKDLLILNNKAINTGETIINYGKDNICLASLEKIDTDNSAYKDDTLNSRNQTFKDSEEKEIGELSE</sequence>
<organism evidence="2 3">
    <name type="scientific">Candidatus Aphodocola excrementigallinarum</name>
    <dbReference type="NCBI Taxonomy" id="2840670"/>
    <lineage>
        <taxon>Bacteria</taxon>
        <taxon>Bacillati</taxon>
        <taxon>Bacillota</taxon>
        <taxon>Bacilli</taxon>
        <taxon>Candidatus Aphodocola</taxon>
    </lineage>
</organism>
<dbReference type="Proteomes" id="UP000824074">
    <property type="component" value="Unassembled WGS sequence"/>
</dbReference>
<evidence type="ECO:0000313" key="3">
    <source>
        <dbReference type="Proteomes" id="UP000824074"/>
    </source>
</evidence>
<name>A0A9D1LJ32_9FIRM</name>
<proteinExistence type="predicted"/>